<feature type="repeat" description="ANK" evidence="3">
    <location>
        <begin position="95"/>
        <end position="127"/>
    </location>
</feature>
<evidence type="ECO:0000256" key="1">
    <source>
        <dbReference type="ARBA" id="ARBA00022737"/>
    </source>
</evidence>
<gene>
    <name evidence="4" type="ORF">BCR34DRAFT_563458</name>
</gene>
<proteinExistence type="predicted"/>
<keyword evidence="5" id="KW-1185">Reference proteome</keyword>
<dbReference type="GO" id="GO:0000976">
    <property type="term" value="F:transcription cis-regulatory region binding"/>
    <property type="evidence" value="ECO:0007669"/>
    <property type="project" value="TreeGrafter"/>
</dbReference>
<dbReference type="SUPFAM" id="SSF48403">
    <property type="entry name" value="Ankyrin repeat"/>
    <property type="match status" value="1"/>
</dbReference>
<dbReference type="PANTHER" id="PTHR24193">
    <property type="entry name" value="ANKYRIN REPEAT PROTEIN"/>
    <property type="match status" value="1"/>
</dbReference>
<dbReference type="SMART" id="SM00248">
    <property type="entry name" value="ANK"/>
    <property type="match status" value="5"/>
</dbReference>
<organism evidence="4 5">
    <name type="scientific">Clohesyomyces aquaticus</name>
    <dbReference type="NCBI Taxonomy" id="1231657"/>
    <lineage>
        <taxon>Eukaryota</taxon>
        <taxon>Fungi</taxon>
        <taxon>Dikarya</taxon>
        <taxon>Ascomycota</taxon>
        <taxon>Pezizomycotina</taxon>
        <taxon>Dothideomycetes</taxon>
        <taxon>Pleosporomycetidae</taxon>
        <taxon>Pleosporales</taxon>
        <taxon>Lindgomycetaceae</taxon>
        <taxon>Clohesyomyces</taxon>
    </lineage>
</organism>
<dbReference type="OrthoDB" id="341259at2759"/>
<dbReference type="GO" id="GO:0005634">
    <property type="term" value="C:nucleus"/>
    <property type="evidence" value="ECO:0007669"/>
    <property type="project" value="TreeGrafter"/>
</dbReference>
<dbReference type="PROSITE" id="PS50088">
    <property type="entry name" value="ANK_REPEAT"/>
    <property type="match status" value="2"/>
</dbReference>
<dbReference type="Proteomes" id="UP000193144">
    <property type="component" value="Unassembled WGS sequence"/>
</dbReference>
<dbReference type="PROSITE" id="PS50297">
    <property type="entry name" value="ANK_REP_REGION"/>
    <property type="match status" value="2"/>
</dbReference>
<protein>
    <submittedName>
        <fullName evidence="4">Ankyrin repeat-containing domain protein</fullName>
    </submittedName>
</protein>
<dbReference type="InterPro" id="IPR036770">
    <property type="entry name" value="Ankyrin_rpt-contain_sf"/>
</dbReference>
<name>A0A1Y1ZQX8_9PLEO</name>
<accession>A0A1Y1ZQX8</accession>
<keyword evidence="2 3" id="KW-0040">ANK repeat</keyword>
<dbReference type="InterPro" id="IPR002110">
    <property type="entry name" value="Ankyrin_rpt"/>
</dbReference>
<evidence type="ECO:0000256" key="3">
    <source>
        <dbReference type="PROSITE-ProRule" id="PRU00023"/>
    </source>
</evidence>
<dbReference type="Gene3D" id="1.25.40.20">
    <property type="entry name" value="Ankyrin repeat-containing domain"/>
    <property type="match status" value="1"/>
</dbReference>
<reference evidence="4 5" key="1">
    <citation type="submission" date="2016-07" db="EMBL/GenBank/DDBJ databases">
        <title>Pervasive Adenine N6-methylation of Active Genes in Fungi.</title>
        <authorList>
            <consortium name="DOE Joint Genome Institute"/>
            <person name="Mondo S.J."/>
            <person name="Dannebaum R.O."/>
            <person name="Kuo R.C."/>
            <person name="Labutti K."/>
            <person name="Haridas S."/>
            <person name="Kuo A."/>
            <person name="Salamov A."/>
            <person name="Ahrendt S.R."/>
            <person name="Lipzen A."/>
            <person name="Sullivan W."/>
            <person name="Andreopoulos W.B."/>
            <person name="Clum A."/>
            <person name="Lindquist E."/>
            <person name="Daum C."/>
            <person name="Ramamoorthy G.K."/>
            <person name="Gryganskyi A."/>
            <person name="Culley D."/>
            <person name="Magnuson J.K."/>
            <person name="James T.Y."/>
            <person name="O'Malley M.A."/>
            <person name="Stajich J.E."/>
            <person name="Spatafora J.W."/>
            <person name="Visel A."/>
            <person name="Grigoriev I.V."/>
        </authorList>
    </citation>
    <scope>NUCLEOTIDE SEQUENCE [LARGE SCALE GENOMIC DNA]</scope>
    <source>
        <strain evidence="4 5">CBS 115471</strain>
    </source>
</reference>
<dbReference type="PANTHER" id="PTHR24193:SF121">
    <property type="entry name" value="ADA2A-CONTAINING COMPLEX COMPONENT 3, ISOFORM D"/>
    <property type="match status" value="1"/>
</dbReference>
<keyword evidence="1" id="KW-0677">Repeat</keyword>
<dbReference type="STRING" id="1231657.A0A1Y1ZQX8"/>
<dbReference type="AlphaFoldDB" id="A0A1Y1ZQX8"/>
<dbReference type="GO" id="GO:0045944">
    <property type="term" value="P:positive regulation of transcription by RNA polymerase II"/>
    <property type="evidence" value="ECO:0007669"/>
    <property type="project" value="TreeGrafter"/>
</dbReference>
<dbReference type="EMBL" id="MCFA01000049">
    <property type="protein sequence ID" value="ORY12653.1"/>
    <property type="molecule type" value="Genomic_DNA"/>
</dbReference>
<comment type="caution">
    <text evidence="4">The sequence shown here is derived from an EMBL/GenBank/DDBJ whole genome shotgun (WGS) entry which is preliminary data.</text>
</comment>
<dbReference type="InterPro" id="IPR050663">
    <property type="entry name" value="Ankyrin-SOCS_Box"/>
</dbReference>
<evidence type="ECO:0000313" key="4">
    <source>
        <dbReference type="EMBL" id="ORY12653.1"/>
    </source>
</evidence>
<feature type="repeat" description="ANK" evidence="3">
    <location>
        <begin position="166"/>
        <end position="198"/>
    </location>
</feature>
<evidence type="ECO:0000256" key="2">
    <source>
        <dbReference type="ARBA" id="ARBA00023043"/>
    </source>
</evidence>
<sequence>MSIATTSRILSLANELILDIADRLDCQADLSSLSRVNHRLHNLLTPHLLKWNIRREDSSALFWAVKRKRLTLARQLLHLGANVNTSCHRSSCRSQKDTPLLGAIRARSLDMVTLLVEAGADVLLNNEFGFRCTPICAAINGEHRQILLYLMSRLESLDAHLDHLDHENTALSIAVRERRVGMVKALLKAGANPNCGTREGVTPLLRLLYNDSGNLRQGLKPLPETYVLARLMLKCGADPDHRYFDTSPRAVGLIDKDPRVRELFANAPAITRGGSGPSG</sequence>
<dbReference type="Pfam" id="PF12796">
    <property type="entry name" value="Ank_2"/>
    <property type="match status" value="1"/>
</dbReference>
<evidence type="ECO:0000313" key="5">
    <source>
        <dbReference type="Proteomes" id="UP000193144"/>
    </source>
</evidence>